<dbReference type="AlphaFoldDB" id="A0A9J6FVL5"/>
<gene>
    <name evidence="1" type="ORF">HPB48_017785</name>
</gene>
<evidence type="ECO:0000313" key="1">
    <source>
        <dbReference type="EMBL" id="KAH9366855.1"/>
    </source>
</evidence>
<protein>
    <submittedName>
        <fullName evidence="1">Uncharacterized protein</fullName>
    </submittedName>
</protein>
<dbReference type="EMBL" id="JABSTR010000004">
    <property type="protein sequence ID" value="KAH9366855.1"/>
    <property type="molecule type" value="Genomic_DNA"/>
</dbReference>
<reference evidence="1 2" key="1">
    <citation type="journal article" date="2020" name="Cell">
        <title>Large-Scale Comparative Analyses of Tick Genomes Elucidate Their Genetic Diversity and Vector Capacities.</title>
        <authorList>
            <consortium name="Tick Genome and Microbiome Consortium (TIGMIC)"/>
            <person name="Jia N."/>
            <person name="Wang J."/>
            <person name="Shi W."/>
            <person name="Du L."/>
            <person name="Sun Y."/>
            <person name="Zhan W."/>
            <person name="Jiang J.F."/>
            <person name="Wang Q."/>
            <person name="Zhang B."/>
            <person name="Ji P."/>
            <person name="Bell-Sakyi L."/>
            <person name="Cui X.M."/>
            <person name="Yuan T.T."/>
            <person name="Jiang B.G."/>
            <person name="Yang W.F."/>
            <person name="Lam T.T."/>
            <person name="Chang Q.C."/>
            <person name="Ding S.J."/>
            <person name="Wang X.J."/>
            <person name="Zhu J.G."/>
            <person name="Ruan X.D."/>
            <person name="Zhao L."/>
            <person name="Wei J.T."/>
            <person name="Ye R.Z."/>
            <person name="Que T.C."/>
            <person name="Du C.H."/>
            <person name="Zhou Y.H."/>
            <person name="Cheng J.X."/>
            <person name="Dai P.F."/>
            <person name="Guo W.B."/>
            <person name="Han X.H."/>
            <person name="Huang E.J."/>
            <person name="Li L.F."/>
            <person name="Wei W."/>
            <person name="Gao Y.C."/>
            <person name="Liu J.Z."/>
            <person name="Shao H.Z."/>
            <person name="Wang X."/>
            <person name="Wang C.C."/>
            <person name="Yang T.C."/>
            <person name="Huo Q.B."/>
            <person name="Li W."/>
            <person name="Chen H.Y."/>
            <person name="Chen S.E."/>
            <person name="Zhou L.G."/>
            <person name="Ni X.B."/>
            <person name="Tian J.H."/>
            <person name="Sheng Y."/>
            <person name="Liu T."/>
            <person name="Pan Y.S."/>
            <person name="Xia L.Y."/>
            <person name="Li J."/>
            <person name="Zhao F."/>
            <person name="Cao W.C."/>
        </authorList>
    </citation>
    <scope>NUCLEOTIDE SEQUENCE [LARGE SCALE GENOMIC DNA]</scope>
    <source>
        <strain evidence="1">HaeL-2018</strain>
    </source>
</reference>
<organism evidence="1 2">
    <name type="scientific">Haemaphysalis longicornis</name>
    <name type="common">Bush tick</name>
    <dbReference type="NCBI Taxonomy" id="44386"/>
    <lineage>
        <taxon>Eukaryota</taxon>
        <taxon>Metazoa</taxon>
        <taxon>Ecdysozoa</taxon>
        <taxon>Arthropoda</taxon>
        <taxon>Chelicerata</taxon>
        <taxon>Arachnida</taxon>
        <taxon>Acari</taxon>
        <taxon>Parasitiformes</taxon>
        <taxon>Ixodida</taxon>
        <taxon>Ixodoidea</taxon>
        <taxon>Ixodidae</taxon>
        <taxon>Haemaphysalinae</taxon>
        <taxon>Haemaphysalis</taxon>
    </lineage>
</organism>
<proteinExistence type="predicted"/>
<comment type="caution">
    <text evidence="1">The sequence shown here is derived from an EMBL/GenBank/DDBJ whole genome shotgun (WGS) entry which is preliminary data.</text>
</comment>
<dbReference type="VEuPathDB" id="VectorBase:HLOH_053889"/>
<accession>A0A9J6FVL5</accession>
<keyword evidence="2" id="KW-1185">Reference proteome</keyword>
<dbReference type="Proteomes" id="UP000821853">
    <property type="component" value="Chromosome 2"/>
</dbReference>
<name>A0A9J6FVL5_HAELO</name>
<dbReference type="OrthoDB" id="7765180at2759"/>
<sequence>MDKTIPPVPSPKRVSDEHRELGTHVVKIQLMEHTDVMTLPVHLLQQAIYRLAGDPQLTKYVIMKTNKNSNSITVTTCDSVHAERLLRLRVIPISSDLRLRVHVYQLPTRGITRGVIYKCDPGADNNTLMRALKADGVAILAARPMGRNGTVLIHFASDIVPRIVTYHGFLRRVRIYQAEVTNLHTLSETRA</sequence>
<evidence type="ECO:0000313" key="2">
    <source>
        <dbReference type="Proteomes" id="UP000821853"/>
    </source>
</evidence>